<dbReference type="GO" id="GO:0005886">
    <property type="term" value="C:plasma membrane"/>
    <property type="evidence" value="ECO:0007669"/>
    <property type="project" value="UniProtKB-SubCell"/>
</dbReference>
<evidence type="ECO:0000256" key="3">
    <source>
        <dbReference type="ARBA" id="ARBA00022448"/>
    </source>
</evidence>
<evidence type="ECO:0000256" key="2">
    <source>
        <dbReference type="ARBA" id="ARBA00005712"/>
    </source>
</evidence>
<dbReference type="Pfam" id="PF02823">
    <property type="entry name" value="ATP-synt_DE_N"/>
    <property type="match status" value="1"/>
</dbReference>
<keyword evidence="5 8" id="KW-0472">Membrane</keyword>
<comment type="caution">
    <text evidence="11">The sequence shown here is derived from an EMBL/GenBank/DDBJ whole genome shotgun (WGS) entry which is preliminary data.</text>
</comment>
<name>A0A0G1Q7L4_9BACT</name>
<dbReference type="NCBIfam" id="TIGR01216">
    <property type="entry name" value="ATP_synt_epsi"/>
    <property type="match status" value="1"/>
</dbReference>
<evidence type="ECO:0000256" key="4">
    <source>
        <dbReference type="ARBA" id="ARBA00023065"/>
    </source>
</evidence>
<evidence type="ECO:0000256" key="1">
    <source>
        <dbReference type="ARBA" id="ARBA00004184"/>
    </source>
</evidence>
<protein>
    <recommendedName>
        <fullName evidence="8">ATP synthase epsilon chain</fullName>
    </recommendedName>
    <alternativeName>
        <fullName evidence="8">ATP synthase F1 sector epsilon subunit</fullName>
    </alternativeName>
    <alternativeName>
        <fullName evidence="8">F-ATPase epsilon subunit</fullName>
    </alternativeName>
</protein>
<evidence type="ECO:0000256" key="9">
    <source>
        <dbReference type="RuleBase" id="RU003656"/>
    </source>
</evidence>
<dbReference type="CDD" id="cd12152">
    <property type="entry name" value="F1-ATPase_delta"/>
    <property type="match status" value="1"/>
</dbReference>
<accession>A0A0G1Q7L4</accession>
<dbReference type="InterPro" id="IPR001469">
    <property type="entry name" value="ATP_synth_F1_dsu/esu"/>
</dbReference>
<dbReference type="GO" id="GO:0045259">
    <property type="term" value="C:proton-transporting ATP synthase complex"/>
    <property type="evidence" value="ECO:0007669"/>
    <property type="project" value="UniProtKB-KW"/>
</dbReference>
<sequence length="151" mass="16607">MDMLSLKIVTPEKIVFEDSVASITVMTQNGEITILPHHIPLVTRMRAGELCCKKNGEEIYLAASTGFLEVRPGNQVIILADTAERVEELELQKIESAKIAAQKLLEETQGADDVAFANALAGMERESARYKVAIKRRHPKTPPAPLNPKTS</sequence>
<evidence type="ECO:0000256" key="6">
    <source>
        <dbReference type="ARBA" id="ARBA00023196"/>
    </source>
</evidence>
<keyword evidence="6 8" id="KW-0139">CF(1)</keyword>
<organism evidence="11 12">
    <name type="scientific">Candidatus Uhrbacteria bacterium GW2011_GWE2_46_68</name>
    <dbReference type="NCBI Taxonomy" id="1618994"/>
    <lineage>
        <taxon>Bacteria</taxon>
        <taxon>Candidatus Uhriibacteriota</taxon>
    </lineage>
</organism>
<comment type="subunit">
    <text evidence="8 9">F-type ATPases have 2 components, CF(1) - the catalytic core - and CF(0) - the membrane proton channel. CF(1) has five subunits: alpha(3), beta(3), gamma(1), delta(1), epsilon(1). CF(0) has three main subunits: a, b and c.</text>
</comment>
<dbReference type="GO" id="GO:0012505">
    <property type="term" value="C:endomembrane system"/>
    <property type="evidence" value="ECO:0007669"/>
    <property type="project" value="UniProtKB-SubCell"/>
</dbReference>
<comment type="similarity">
    <text evidence="2 8 9">Belongs to the ATPase epsilon chain family.</text>
</comment>
<evidence type="ECO:0000259" key="10">
    <source>
        <dbReference type="Pfam" id="PF02823"/>
    </source>
</evidence>
<dbReference type="Gene3D" id="2.60.15.10">
    <property type="entry name" value="F0F1 ATP synthase delta/epsilon subunit, N-terminal"/>
    <property type="match status" value="1"/>
</dbReference>
<dbReference type="GO" id="GO:0046933">
    <property type="term" value="F:proton-transporting ATP synthase activity, rotational mechanism"/>
    <property type="evidence" value="ECO:0007669"/>
    <property type="project" value="UniProtKB-UniRule"/>
</dbReference>
<evidence type="ECO:0000313" key="11">
    <source>
        <dbReference type="EMBL" id="KKU40989.1"/>
    </source>
</evidence>
<dbReference type="SUPFAM" id="SSF51344">
    <property type="entry name" value="Epsilon subunit of F1F0-ATP synthase N-terminal domain"/>
    <property type="match status" value="1"/>
</dbReference>
<dbReference type="InterPro" id="IPR020546">
    <property type="entry name" value="ATP_synth_F1_dsu/esu_N"/>
</dbReference>
<comment type="function">
    <text evidence="8">Produces ATP from ADP in the presence of a proton gradient across the membrane.</text>
</comment>
<proteinExistence type="inferred from homology"/>
<dbReference type="PANTHER" id="PTHR13822">
    <property type="entry name" value="ATP SYNTHASE DELTA/EPSILON CHAIN"/>
    <property type="match status" value="1"/>
</dbReference>
<keyword evidence="8" id="KW-1003">Cell membrane</keyword>
<dbReference type="GO" id="GO:0005524">
    <property type="term" value="F:ATP binding"/>
    <property type="evidence" value="ECO:0007669"/>
    <property type="project" value="UniProtKB-UniRule"/>
</dbReference>
<evidence type="ECO:0000313" key="12">
    <source>
        <dbReference type="Proteomes" id="UP000034795"/>
    </source>
</evidence>
<feature type="domain" description="ATP synthase F1 complex delta/epsilon subunit N-terminal" evidence="10">
    <location>
        <begin position="4"/>
        <end position="83"/>
    </location>
</feature>
<keyword evidence="8" id="KW-0375">Hydrogen ion transport</keyword>
<dbReference type="EMBL" id="LCMS01000007">
    <property type="protein sequence ID" value="KKU40989.1"/>
    <property type="molecule type" value="Genomic_DNA"/>
</dbReference>
<gene>
    <name evidence="8" type="primary">atpC</name>
    <name evidence="11" type="ORF">UX57_C0007G0021</name>
</gene>
<dbReference type="AlphaFoldDB" id="A0A0G1Q7L4"/>
<keyword evidence="4 8" id="KW-0406">Ion transport</keyword>
<keyword evidence="7 8" id="KW-0066">ATP synthesis</keyword>
<dbReference type="Proteomes" id="UP000034795">
    <property type="component" value="Unassembled WGS sequence"/>
</dbReference>
<dbReference type="InterPro" id="IPR036771">
    <property type="entry name" value="ATPsynth_dsu/esu_N"/>
</dbReference>
<comment type="subcellular location">
    <subcellularLocation>
        <location evidence="8">Cell membrane</location>
        <topology evidence="8">Peripheral membrane protein</topology>
    </subcellularLocation>
    <subcellularLocation>
        <location evidence="1">Endomembrane system</location>
        <topology evidence="1">Peripheral membrane protein</topology>
    </subcellularLocation>
</comment>
<evidence type="ECO:0000256" key="7">
    <source>
        <dbReference type="ARBA" id="ARBA00023310"/>
    </source>
</evidence>
<dbReference type="STRING" id="1618994.UX57_C0007G0021"/>
<reference evidence="11 12" key="1">
    <citation type="journal article" date="2015" name="Nature">
        <title>rRNA introns, odd ribosomes, and small enigmatic genomes across a large radiation of phyla.</title>
        <authorList>
            <person name="Brown C.T."/>
            <person name="Hug L.A."/>
            <person name="Thomas B.C."/>
            <person name="Sharon I."/>
            <person name="Castelle C.J."/>
            <person name="Singh A."/>
            <person name="Wilkins M.J."/>
            <person name="Williams K.H."/>
            <person name="Banfield J.F."/>
        </authorList>
    </citation>
    <scope>NUCLEOTIDE SEQUENCE [LARGE SCALE GENOMIC DNA]</scope>
</reference>
<dbReference type="PANTHER" id="PTHR13822:SF10">
    <property type="entry name" value="ATP SYNTHASE EPSILON CHAIN, CHLOROPLASTIC"/>
    <property type="match status" value="1"/>
</dbReference>
<evidence type="ECO:0000256" key="8">
    <source>
        <dbReference type="HAMAP-Rule" id="MF_00530"/>
    </source>
</evidence>
<keyword evidence="3 8" id="KW-0813">Transport</keyword>
<dbReference type="HAMAP" id="MF_00530">
    <property type="entry name" value="ATP_synth_epsil_bac"/>
    <property type="match status" value="1"/>
</dbReference>
<evidence type="ECO:0000256" key="5">
    <source>
        <dbReference type="ARBA" id="ARBA00023136"/>
    </source>
</evidence>